<evidence type="ECO:0000313" key="2">
    <source>
        <dbReference type="EMBL" id="KAJ7321388.1"/>
    </source>
</evidence>
<dbReference type="Proteomes" id="UP001218218">
    <property type="component" value="Unassembled WGS sequence"/>
</dbReference>
<keyword evidence="3" id="KW-1185">Reference proteome</keyword>
<reference evidence="2" key="1">
    <citation type="submission" date="2023-03" db="EMBL/GenBank/DDBJ databases">
        <title>Massive genome expansion in bonnet fungi (Mycena s.s.) driven by repeated elements and novel gene families across ecological guilds.</title>
        <authorList>
            <consortium name="Lawrence Berkeley National Laboratory"/>
            <person name="Harder C.B."/>
            <person name="Miyauchi S."/>
            <person name="Viragh M."/>
            <person name="Kuo A."/>
            <person name="Thoen E."/>
            <person name="Andreopoulos B."/>
            <person name="Lu D."/>
            <person name="Skrede I."/>
            <person name="Drula E."/>
            <person name="Henrissat B."/>
            <person name="Morin E."/>
            <person name="Kohler A."/>
            <person name="Barry K."/>
            <person name="LaButti K."/>
            <person name="Morin E."/>
            <person name="Salamov A."/>
            <person name="Lipzen A."/>
            <person name="Mereny Z."/>
            <person name="Hegedus B."/>
            <person name="Baldrian P."/>
            <person name="Stursova M."/>
            <person name="Weitz H."/>
            <person name="Taylor A."/>
            <person name="Grigoriev I.V."/>
            <person name="Nagy L.G."/>
            <person name="Martin F."/>
            <person name="Kauserud H."/>
        </authorList>
    </citation>
    <scope>NUCLEOTIDE SEQUENCE</scope>
    <source>
        <strain evidence="2">CBHHK002</strain>
    </source>
</reference>
<dbReference type="AlphaFoldDB" id="A0AAD6ZG50"/>
<feature type="region of interest" description="Disordered" evidence="1">
    <location>
        <begin position="118"/>
        <end position="140"/>
    </location>
</feature>
<sequence length="357" mass="37829">MKLIRSVIPNLAALGAQPSIVLGDPGNGETRVLPPFVTPPDVFVTGEGLHKFEISSDCIPEQITNKVPAWVPYLMGSSSTSEPAPESDTECKDGMSEPMLEASESVSETDLSDGILEGVLDDSPKCSSSESEETYSKSVLDTSIKSGSPTVALTASTAALHQAIKSNHSLRNSDFNIEDGVPNGKHSTSAFFNFKAGGVSGLSAEQDARAINNIGIKSQSFHASPCIPCPKLKLGVLEGDPPKPGLKIGKYKNSLEVALWNKDNDATAPPPPAPTPAPPLAWPYPPDSASTLWFGLECMGASSSLDFCWKRIACRQAADGWQIGRGQTVNEQWTSSGWSAGEITVQLKFIVSVFIPA</sequence>
<dbReference type="EMBL" id="JARIHO010000051">
    <property type="protein sequence ID" value="KAJ7321388.1"/>
    <property type="molecule type" value="Genomic_DNA"/>
</dbReference>
<proteinExistence type="predicted"/>
<evidence type="ECO:0000256" key="1">
    <source>
        <dbReference type="SAM" id="MobiDB-lite"/>
    </source>
</evidence>
<accession>A0AAD6ZG50</accession>
<organism evidence="2 3">
    <name type="scientific">Mycena albidolilacea</name>
    <dbReference type="NCBI Taxonomy" id="1033008"/>
    <lineage>
        <taxon>Eukaryota</taxon>
        <taxon>Fungi</taxon>
        <taxon>Dikarya</taxon>
        <taxon>Basidiomycota</taxon>
        <taxon>Agaricomycotina</taxon>
        <taxon>Agaricomycetes</taxon>
        <taxon>Agaricomycetidae</taxon>
        <taxon>Agaricales</taxon>
        <taxon>Marasmiineae</taxon>
        <taxon>Mycenaceae</taxon>
        <taxon>Mycena</taxon>
    </lineage>
</organism>
<name>A0AAD6ZG50_9AGAR</name>
<evidence type="ECO:0000313" key="3">
    <source>
        <dbReference type="Proteomes" id="UP001218218"/>
    </source>
</evidence>
<protein>
    <submittedName>
        <fullName evidence="2">Uncharacterized protein</fullName>
    </submittedName>
</protein>
<gene>
    <name evidence="2" type="ORF">DFH08DRAFT_818749</name>
</gene>
<comment type="caution">
    <text evidence="2">The sequence shown here is derived from an EMBL/GenBank/DDBJ whole genome shotgun (WGS) entry which is preliminary data.</text>
</comment>